<dbReference type="PANTHER" id="PTHR14699:SF1">
    <property type="entry name" value="TETRATRICOPEPTIDE REPEAT PROTEIN 21B"/>
    <property type="match status" value="1"/>
</dbReference>
<dbReference type="InterPro" id="IPR040364">
    <property type="entry name" value="TTC21A/TTC21B"/>
</dbReference>
<dbReference type="GO" id="GO:0035721">
    <property type="term" value="P:intraciliary retrograde transport"/>
    <property type="evidence" value="ECO:0007669"/>
    <property type="project" value="TreeGrafter"/>
</dbReference>
<dbReference type="EMBL" id="JAAKFY010000018">
    <property type="protein sequence ID" value="KAF3843059.1"/>
    <property type="molecule type" value="Genomic_DNA"/>
</dbReference>
<dbReference type="Gene3D" id="1.25.40.10">
    <property type="entry name" value="Tetratricopeptide repeat domain"/>
    <property type="match status" value="1"/>
</dbReference>
<dbReference type="OrthoDB" id="10259630at2759"/>
<dbReference type="SUPFAM" id="SSF48452">
    <property type="entry name" value="TPR-like"/>
    <property type="match status" value="1"/>
</dbReference>
<proteinExistence type="predicted"/>
<dbReference type="Proteomes" id="UP000518266">
    <property type="component" value="Unassembled WGS sequence"/>
</dbReference>
<feature type="domain" description="Tetratricopeptide repeat protein 21A/21B C-terminal ARM" evidence="1">
    <location>
        <begin position="1"/>
        <end position="126"/>
    </location>
</feature>
<accession>A0A7J5Y2Q5</accession>
<gene>
    <name evidence="2" type="ORF">F7725_001908</name>
</gene>
<dbReference type="PANTHER" id="PTHR14699">
    <property type="entry name" value="STI2 PROTEIN-RELATED"/>
    <property type="match status" value="1"/>
</dbReference>
<sequence>MNWNIVDADEFEKSWLLLADIYIHSTKYDMAGDLLKRCHNHNKSCCKAYEYLGYIMEKEHSFRDAALNYELAWKYGNRTNPTIGYKLAFNYLKAKRHVDAIDVCHKVLAAHPNYPRMRKDILDKARVWIVTRTISLCASAPASLLPLPESREHLDPTRRKF</sequence>
<dbReference type="GO" id="GO:0005929">
    <property type="term" value="C:cilium"/>
    <property type="evidence" value="ECO:0007669"/>
    <property type="project" value="GOC"/>
</dbReference>
<evidence type="ECO:0000259" key="1">
    <source>
        <dbReference type="Pfam" id="PF25063"/>
    </source>
</evidence>
<organism evidence="2 3">
    <name type="scientific">Dissostichus mawsoni</name>
    <name type="common">Antarctic cod</name>
    <dbReference type="NCBI Taxonomy" id="36200"/>
    <lineage>
        <taxon>Eukaryota</taxon>
        <taxon>Metazoa</taxon>
        <taxon>Chordata</taxon>
        <taxon>Craniata</taxon>
        <taxon>Vertebrata</taxon>
        <taxon>Euteleostomi</taxon>
        <taxon>Actinopterygii</taxon>
        <taxon>Neopterygii</taxon>
        <taxon>Teleostei</taxon>
        <taxon>Neoteleostei</taxon>
        <taxon>Acanthomorphata</taxon>
        <taxon>Eupercaria</taxon>
        <taxon>Perciformes</taxon>
        <taxon>Notothenioidei</taxon>
        <taxon>Nototheniidae</taxon>
        <taxon>Dissostichus</taxon>
    </lineage>
</organism>
<dbReference type="InterPro" id="IPR011990">
    <property type="entry name" value="TPR-like_helical_dom_sf"/>
</dbReference>
<reference evidence="2 3" key="1">
    <citation type="submission" date="2020-03" db="EMBL/GenBank/DDBJ databases">
        <title>Dissostichus mawsoni Genome sequencing and assembly.</title>
        <authorList>
            <person name="Park H."/>
        </authorList>
    </citation>
    <scope>NUCLEOTIDE SEQUENCE [LARGE SCALE GENOMIC DNA]</scope>
    <source>
        <strain evidence="2">DM0001</strain>
        <tissue evidence="2">Muscle</tissue>
    </source>
</reference>
<dbReference type="AlphaFoldDB" id="A0A7J5Y2Q5"/>
<protein>
    <recommendedName>
        <fullName evidence="1">Tetratricopeptide repeat protein 21A/21B C-terminal ARM domain-containing protein</fullName>
    </recommendedName>
</protein>
<comment type="caution">
    <text evidence="2">The sequence shown here is derived from an EMBL/GenBank/DDBJ whole genome shotgun (WGS) entry which is preliminary data.</text>
</comment>
<dbReference type="FunFam" id="1.25.40.10:FF:000219">
    <property type="entry name" value="Tetratricopeptide repeat domain 21B"/>
    <property type="match status" value="1"/>
</dbReference>
<keyword evidence="3" id="KW-1185">Reference proteome</keyword>
<evidence type="ECO:0000313" key="2">
    <source>
        <dbReference type="EMBL" id="KAF3843059.1"/>
    </source>
</evidence>
<dbReference type="Pfam" id="PF25063">
    <property type="entry name" value="ARM_TT21_C"/>
    <property type="match status" value="1"/>
</dbReference>
<dbReference type="GO" id="GO:0030991">
    <property type="term" value="C:intraciliary transport particle A"/>
    <property type="evidence" value="ECO:0007669"/>
    <property type="project" value="TreeGrafter"/>
</dbReference>
<dbReference type="InterPro" id="IPR056834">
    <property type="entry name" value="ARM_TT21_C"/>
</dbReference>
<evidence type="ECO:0000313" key="3">
    <source>
        <dbReference type="Proteomes" id="UP000518266"/>
    </source>
</evidence>
<dbReference type="GO" id="GO:0061512">
    <property type="term" value="P:protein localization to cilium"/>
    <property type="evidence" value="ECO:0007669"/>
    <property type="project" value="TreeGrafter"/>
</dbReference>
<name>A0A7J5Y2Q5_DISMA</name>